<reference evidence="3 4" key="1">
    <citation type="submission" date="2020-04" db="EMBL/GenBank/DDBJ databases">
        <title>Genome sequencing of novel species.</title>
        <authorList>
            <person name="Heo J."/>
            <person name="Kim S.-J."/>
            <person name="Kim J.-S."/>
            <person name="Hong S.-B."/>
            <person name="Kwon S.-W."/>
        </authorList>
    </citation>
    <scope>NUCLEOTIDE SEQUENCE [LARGE SCALE GENOMIC DNA]</scope>
    <source>
        <strain evidence="3 4">GN2-R2</strain>
    </source>
</reference>
<keyword evidence="4" id="KW-1185">Reference proteome</keyword>
<dbReference type="Proteomes" id="UP000502415">
    <property type="component" value="Chromosome"/>
</dbReference>
<feature type="signal peptide" evidence="2">
    <location>
        <begin position="1"/>
        <end position="29"/>
    </location>
</feature>
<protein>
    <submittedName>
        <fullName evidence="3">CehA/McbA family metallohydrolase</fullName>
    </submittedName>
</protein>
<dbReference type="KEGG" id="mfy:HH212_06580"/>
<gene>
    <name evidence="3" type="ORF">HH212_06580</name>
</gene>
<evidence type="ECO:0000256" key="1">
    <source>
        <dbReference type="SAM" id="MobiDB-lite"/>
    </source>
</evidence>
<proteinExistence type="predicted"/>
<keyword evidence="2" id="KW-0732">Signal</keyword>
<dbReference type="SUPFAM" id="SSF89550">
    <property type="entry name" value="PHP domain-like"/>
    <property type="match status" value="1"/>
</dbReference>
<feature type="region of interest" description="Disordered" evidence="1">
    <location>
        <begin position="211"/>
        <end position="238"/>
    </location>
</feature>
<feature type="chain" id="PRO_5031535822" evidence="2">
    <location>
        <begin position="30"/>
        <end position="572"/>
    </location>
</feature>
<dbReference type="EMBL" id="CP051685">
    <property type="protein sequence ID" value="QJD99733.1"/>
    <property type="molecule type" value="Genomic_DNA"/>
</dbReference>
<keyword evidence="3" id="KW-0378">Hydrolase</keyword>
<organism evidence="3 4">
    <name type="scientific">Massilia forsythiae</name>
    <dbReference type="NCBI Taxonomy" id="2728020"/>
    <lineage>
        <taxon>Bacteria</taxon>
        <taxon>Pseudomonadati</taxon>
        <taxon>Pseudomonadota</taxon>
        <taxon>Betaproteobacteria</taxon>
        <taxon>Burkholderiales</taxon>
        <taxon>Oxalobacteraceae</taxon>
        <taxon>Telluria group</taxon>
        <taxon>Massilia</taxon>
    </lineage>
</organism>
<sequence>MKTSFLFAFFLSRPALLAAASLLTLAAGAAPVVPGASAGSSSGPAAVVQHEHSEFEATLLAPYAGDATSRAQPDARTFTLSFEYPGLAAPRVARWQLDLLAPSGRVVATWQGALTLTGQPLDVTVRWPGLVDGRPAAPGIYRVRMGASTGSGDAAEDVEQSWDIGVGAIPAPALPAFQPLPTGHTVQSPDAAPAPSALPYTVYYGNLHSQTGDSDGGAPLSECKGAQEPQSAPYGPAAAYPYARDRGLDFLMVSEHNHMYDGSDGTKSDADPAKAKRLYHAGLQTARDFSAANPGFLALYGLEWGVISKGGHLNIFNTDELLGWEQTAKGDLLADTATARGDYAALYTLMRQRGWVGQFNHPATGGQFVIDGKPLAYTADGDAAMALCEVMNSAAFSNRDDESETRRSNFEQACNKLLEAGYHVAFSSNQDNHCANWGASYSNRSAVLVPNGVPLTRASFLDALRARRVFATMDKHAQLVLTANGRLMGERFDNSGPLSLQVHYASDNGRRAASVALMQGVPGRNGTVTPFAKNPDTTFTPTPGPHFYYAKVTQDDGAILWSAPVWVDQHQP</sequence>
<dbReference type="RefSeq" id="WP_169434684.1">
    <property type="nucleotide sequence ID" value="NZ_CP051685.1"/>
</dbReference>
<accession>A0A7Z2VV35</accession>
<name>A0A7Z2VV35_9BURK</name>
<dbReference type="InterPro" id="IPR016195">
    <property type="entry name" value="Pol/histidinol_Pase-like"/>
</dbReference>
<evidence type="ECO:0000256" key="2">
    <source>
        <dbReference type="SAM" id="SignalP"/>
    </source>
</evidence>
<dbReference type="NCBIfam" id="NF038032">
    <property type="entry name" value="CehA_McbA_metalo"/>
    <property type="match status" value="1"/>
</dbReference>
<dbReference type="AlphaFoldDB" id="A0A7Z2VV35"/>
<evidence type="ECO:0000313" key="3">
    <source>
        <dbReference type="EMBL" id="QJD99733.1"/>
    </source>
</evidence>
<evidence type="ECO:0000313" key="4">
    <source>
        <dbReference type="Proteomes" id="UP000502415"/>
    </source>
</evidence>
<dbReference type="Gene3D" id="3.20.20.140">
    <property type="entry name" value="Metal-dependent hydrolases"/>
    <property type="match status" value="1"/>
</dbReference>
<dbReference type="GO" id="GO:0016787">
    <property type="term" value="F:hydrolase activity"/>
    <property type="evidence" value="ECO:0007669"/>
    <property type="project" value="UniProtKB-KW"/>
</dbReference>